<feature type="compositionally biased region" description="Low complexity" evidence="1">
    <location>
        <begin position="25"/>
        <end position="40"/>
    </location>
</feature>
<feature type="region of interest" description="Disordered" evidence="1">
    <location>
        <begin position="126"/>
        <end position="188"/>
    </location>
</feature>
<feature type="compositionally biased region" description="Polar residues" evidence="1">
    <location>
        <begin position="80"/>
        <end position="89"/>
    </location>
</feature>
<name>A0A4S2MI05_9PEZI</name>
<sequence length="188" mass="20852">MLLYSVLHPPRTRQQLDESHEHTSESSNEPHTTSTPHPETYLIQSHPIHSHPDVTLILTPSGFDFPSNAPEHPSPPPTMSNPHAANTFRTPRVHRDPDGTGLATTVFPPRSTFLAPQLYAQMQMRAQGGSYREGGESGRRGMGGGGGGGGSQQESTKEEPRRREMRERRGDKEEERKREIVRMATTGV</sequence>
<gene>
    <name evidence="2" type="ORF">EX30DRAFT_390066</name>
</gene>
<reference evidence="2 3" key="1">
    <citation type="submission" date="2019-04" db="EMBL/GenBank/DDBJ databases">
        <title>Comparative genomics and transcriptomics to analyze fruiting body development in filamentous ascomycetes.</title>
        <authorList>
            <consortium name="DOE Joint Genome Institute"/>
            <person name="Lutkenhaus R."/>
            <person name="Traeger S."/>
            <person name="Breuer J."/>
            <person name="Kuo A."/>
            <person name="Lipzen A."/>
            <person name="Pangilinan J."/>
            <person name="Dilworth D."/>
            <person name="Sandor L."/>
            <person name="Poggeler S."/>
            <person name="Barry K."/>
            <person name="Grigoriev I.V."/>
            <person name="Nowrousian M."/>
        </authorList>
    </citation>
    <scope>NUCLEOTIDE SEQUENCE [LARGE SCALE GENOMIC DNA]</scope>
    <source>
        <strain evidence="2 3">CBS 389.68</strain>
    </source>
</reference>
<organism evidence="2 3">
    <name type="scientific">Ascodesmis nigricans</name>
    <dbReference type="NCBI Taxonomy" id="341454"/>
    <lineage>
        <taxon>Eukaryota</taxon>
        <taxon>Fungi</taxon>
        <taxon>Dikarya</taxon>
        <taxon>Ascomycota</taxon>
        <taxon>Pezizomycotina</taxon>
        <taxon>Pezizomycetes</taxon>
        <taxon>Pezizales</taxon>
        <taxon>Ascodesmidaceae</taxon>
        <taxon>Ascodesmis</taxon>
    </lineage>
</organism>
<dbReference type="AlphaFoldDB" id="A0A4S2MI05"/>
<keyword evidence="3" id="KW-1185">Reference proteome</keyword>
<evidence type="ECO:0000256" key="1">
    <source>
        <dbReference type="SAM" id="MobiDB-lite"/>
    </source>
</evidence>
<evidence type="ECO:0000313" key="3">
    <source>
        <dbReference type="Proteomes" id="UP000298138"/>
    </source>
</evidence>
<feature type="region of interest" description="Disordered" evidence="1">
    <location>
        <begin position="1"/>
        <end position="40"/>
    </location>
</feature>
<feature type="compositionally biased region" description="Gly residues" evidence="1">
    <location>
        <begin position="140"/>
        <end position="151"/>
    </location>
</feature>
<feature type="compositionally biased region" description="Basic and acidic residues" evidence="1">
    <location>
        <begin position="14"/>
        <end position="24"/>
    </location>
</feature>
<feature type="region of interest" description="Disordered" evidence="1">
    <location>
        <begin position="52"/>
        <end position="96"/>
    </location>
</feature>
<proteinExistence type="predicted"/>
<dbReference type="InParanoid" id="A0A4S2MI05"/>
<dbReference type="EMBL" id="ML220175">
    <property type="protein sequence ID" value="TGZ76510.1"/>
    <property type="molecule type" value="Genomic_DNA"/>
</dbReference>
<protein>
    <submittedName>
        <fullName evidence="2">Uncharacterized protein</fullName>
    </submittedName>
</protein>
<feature type="compositionally biased region" description="Basic and acidic residues" evidence="1">
    <location>
        <begin position="155"/>
        <end position="181"/>
    </location>
</feature>
<accession>A0A4S2MI05</accession>
<evidence type="ECO:0000313" key="2">
    <source>
        <dbReference type="EMBL" id="TGZ76510.1"/>
    </source>
</evidence>
<dbReference type="Proteomes" id="UP000298138">
    <property type="component" value="Unassembled WGS sequence"/>
</dbReference>